<evidence type="ECO:0000256" key="1">
    <source>
        <dbReference type="SAM" id="Phobius"/>
    </source>
</evidence>
<gene>
    <name evidence="3" type="ORF">SAMN05216582_11720</name>
</gene>
<dbReference type="Proteomes" id="UP000184263">
    <property type="component" value="Unassembled WGS sequence"/>
</dbReference>
<dbReference type="InterPro" id="IPR036890">
    <property type="entry name" value="HATPase_C_sf"/>
</dbReference>
<feature type="transmembrane region" description="Helical" evidence="1">
    <location>
        <begin position="42"/>
        <end position="64"/>
    </location>
</feature>
<dbReference type="CDD" id="cd16935">
    <property type="entry name" value="HATPase_AgrC-ComD-like"/>
    <property type="match status" value="1"/>
</dbReference>
<feature type="domain" description="Sensor histidine kinase NatK-like C-terminal" evidence="2">
    <location>
        <begin position="338"/>
        <end position="431"/>
    </location>
</feature>
<keyword evidence="1" id="KW-0472">Membrane</keyword>
<dbReference type="GO" id="GO:0042802">
    <property type="term" value="F:identical protein binding"/>
    <property type="evidence" value="ECO:0007669"/>
    <property type="project" value="TreeGrafter"/>
</dbReference>
<name>A0A1M6V8K6_SELRU</name>
<dbReference type="InterPro" id="IPR032834">
    <property type="entry name" value="NatK-like_C"/>
</dbReference>
<accession>A0A1M6V8K6</accession>
<evidence type="ECO:0000313" key="4">
    <source>
        <dbReference type="Proteomes" id="UP000184263"/>
    </source>
</evidence>
<sequence>MTVLIFCAAVVFLQLAGAYLRFLAFRDQMNEGEVWSLWRKFVTWSGVSLFIYWGLFWSTGLVTGTYKAVLMLGWIPYMIIFVRALPGRLLSHVFVLGMVALWSFITHNWSNIAVTVFMSNEAEQTIIFIHPLLYLMWFVLLLPIEWRFFSRVLPDQAFLLHQPVGIYIALLPIIMLSGHIVLIADGQLWHTWAERISRLCLLIGFVFAYRYIIVAARRFYDREMDRHNGEIMEREIVYLEEYQKLIQDNKIQAEKMQENLLSRYETLQMLLNRGDVAAAKKFIAGQEQLLATVSIRSYCNSPIVNAAISLYLRRAEAQGITVRQKINLPKTLATDENDLAVLLSNLLENAIQACAGSPKPELSIVLQHNGRQCVLEIVNSCVKELRLGDDGLPETKHAQAGHGIGTLSLKNFLAKYDGYVDFSQERGQVRLFIYWEGGK</sequence>
<keyword evidence="1" id="KW-0812">Transmembrane</keyword>
<dbReference type="Gene3D" id="3.30.565.10">
    <property type="entry name" value="Histidine kinase-like ATPase, C-terminal domain"/>
    <property type="match status" value="1"/>
</dbReference>
<proteinExistence type="predicted"/>
<dbReference type="Pfam" id="PF14501">
    <property type="entry name" value="HATPase_c_5"/>
    <property type="match status" value="1"/>
</dbReference>
<organism evidence="3 4">
    <name type="scientific">Selenomonas ruminantium</name>
    <dbReference type="NCBI Taxonomy" id="971"/>
    <lineage>
        <taxon>Bacteria</taxon>
        <taxon>Bacillati</taxon>
        <taxon>Bacillota</taxon>
        <taxon>Negativicutes</taxon>
        <taxon>Selenomonadales</taxon>
        <taxon>Selenomonadaceae</taxon>
        <taxon>Selenomonas</taxon>
    </lineage>
</organism>
<reference evidence="3 4" key="1">
    <citation type="submission" date="2016-11" db="EMBL/GenBank/DDBJ databases">
        <authorList>
            <person name="Jaros S."/>
            <person name="Januszkiewicz K."/>
            <person name="Wedrychowicz H."/>
        </authorList>
    </citation>
    <scope>NUCLEOTIDE SEQUENCE [LARGE SCALE GENOMIC DNA]</scope>
    <source>
        <strain evidence="3 4">HD4</strain>
    </source>
</reference>
<dbReference type="SUPFAM" id="SSF55874">
    <property type="entry name" value="ATPase domain of HSP90 chaperone/DNA topoisomerase II/histidine kinase"/>
    <property type="match status" value="1"/>
</dbReference>
<evidence type="ECO:0000259" key="2">
    <source>
        <dbReference type="Pfam" id="PF14501"/>
    </source>
</evidence>
<feature type="transmembrane region" description="Helical" evidence="1">
    <location>
        <begin position="125"/>
        <end position="144"/>
    </location>
</feature>
<protein>
    <submittedName>
        <fullName evidence="3">GHKL domain-containing protein</fullName>
    </submittedName>
</protein>
<feature type="transmembrane region" description="Helical" evidence="1">
    <location>
        <begin position="85"/>
        <end position="105"/>
    </location>
</feature>
<dbReference type="PANTHER" id="PTHR40448:SF1">
    <property type="entry name" value="TWO-COMPONENT SENSOR HISTIDINE KINASE"/>
    <property type="match status" value="1"/>
</dbReference>
<feature type="transmembrane region" description="Helical" evidence="1">
    <location>
        <begin position="164"/>
        <end position="184"/>
    </location>
</feature>
<evidence type="ECO:0000313" key="3">
    <source>
        <dbReference type="EMBL" id="SHK77646.1"/>
    </source>
</evidence>
<keyword evidence="1" id="KW-1133">Transmembrane helix</keyword>
<dbReference type="EMBL" id="FRBC01000017">
    <property type="protein sequence ID" value="SHK77646.1"/>
    <property type="molecule type" value="Genomic_DNA"/>
</dbReference>
<dbReference type="PANTHER" id="PTHR40448">
    <property type="entry name" value="TWO-COMPONENT SENSOR HISTIDINE KINASE"/>
    <property type="match status" value="1"/>
</dbReference>
<feature type="transmembrane region" description="Helical" evidence="1">
    <location>
        <begin position="196"/>
        <end position="216"/>
    </location>
</feature>
<dbReference type="AlphaFoldDB" id="A0A1M6V8K6"/>